<dbReference type="PANTHER" id="PTHR43133">
    <property type="entry name" value="RNA POLYMERASE ECF-TYPE SIGMA FACTO"/>
    <property type="match status" value="1"/>
</dbReference>
<dbReference type="SUPFAM" id="SSF88659">
    <property type="entry name" value="Sigma3 and sigma4 domains of RNA polymerase sigma factors"/>
    <property type="match status" value="1"/>
</dbReference>
<dbReference type="PANTHER" id="PTHR43133:SF46">
    <property type="entry name" value="RNA POLYMERASE SIGMA-70 FACTOR ECF SUBFAMILY"/>
    <property type="match status" value="1"/>
</dbReference>
<accession>A0ABQ1L1F7</accession>
<dbReference type="InterPro" id="IPR007627">
    <property type="entry name" value="RNA_pol_sigma70_r2"/>
</dbReference>
<evidence type="ECO:0000256" key="4">
    <source>
        <dbReference type="ARBA" id="ARBA00023163"/>
    </source>
</evidence>
<feature type="domain" description="RNA polymerase sigma factor 70 region 4 type 2" evidence="6">
    <location>
        <begin position="126"/>
        <end position="175"/>
    </location>
</feature>
<dbReference type="RefSeq" id="WP_188747380.1">
    <property type="nucleotide sequence ID" value="NZ_BMIK01000001.1"/>
</dbReference>
<keyword evidence="2" id="KW-0805">Transcription regulation</keyword>
<dbReference type="InterPro" id="IPR036388">
    <property type="entry name" value="WH-like_DNA-bd_sf"/>
</dbReference>
<organism evidence="7 8">
    <name type="scientific">Parapedobacter defluvii</name>
    <dbReference type="NCBI Taxonomy" id="2045106"/>
    <lineage>
        <taxon>Bacteria</taxon>
        <taxon>Pseudomonadati</taxon>
        <taxon>Bacteroidota</taxon>
        <taxon>Sphingobacteriia</taxon>
        <taxon>Sphingobacteriales</taxon>
        <taxon>Sphingobacteriaceae</taxon>
        <taxon>Parapedobacter</taxon>
    </lineage>
</organism>
<evidence type="ECO:0000256" key="3">
    <source>
        <dbReference type="ARBA" id="ARBA00023082"/>
    </source>
</evidence>
<keyword evidence="4" id="KW-0804">Transcription</keyword>
<evidence type="ECO:0000313" key="7">
    <source>
        <dbReference type="EMBL" id="GGC17676.1"/>
    </source>
</evidence>
<dbReference type="Gene3D" id="1.10.1740.10">
    <property type="match status" value="1"/>
</dbReference>
<proteinExistence type="inferred from homology"/>
<protein>
    <submittedName>
        <fullName evidence="7">DNA-directed RNA polymerase sigma-70 factor</fullName>
    </submittedName>
</protein>
<dbReference type="Pfam" id="PF04542">
    <property type="entry name" value="Sigma70_r2"/>
    <property type="match status" value="1"/>
</dbReference>
<dbReference type="Gene3D" id="1.10.10.10">
    <property type="entry name" value="Winged helix-like DNA-binding domain superfamily/Winged helix DNA-binding domain"/>
    <property type="match status" value="1"/>
</dbReference>
<dbReference type="InterPro" id="IPR039425">
    <property type="entry name" value="RNA_pol_sigma-70-like"/>
</dbReference>
<evidence type="ECO:0000259" key="6">
    <source>
        <dbReference type="Pfam" id="PF08281"/>
    </source>
</evidence>
<evidence type="ECO:0000256" key="2">
    <source>
        <dbReference type="ARBA" id="ARBA00023015"/>
    </source>
</evidence>
<name>A0ABQ1L1F7_9SPHI</name>
<comment type="similarity">
    <text evidence="1">Belongs to the sigma-70 factor family. ECF subfamily.</text>
</comment>
<keyword evidence="7" id="KW-0240">DNA-directed RNA polymerase</keyword>
<evidence type="ECO:0000259" key="5">
    <source>
        <dbReference type="Pfam" id="PF04542"/>
    </source>
</evidence>
<gene>
    <name evidence="7" type="ORF">GCM10011386_06940</name>
</gene>
<feature type="domain" description="RNA polymerase sigma-70 region 2" evidence="5">
    <location>
        <begin position="30"/>
        <end position="94"/>
    </location>
</feature>
<dbReference type="InterPro" id="IPR014284">
    <property type="entry name" value="RNA_pol_sigma-70_dom"/>
</dbReference>
<dbReference type="NCBIfam" id="TIGR02937">
    <property type="entry name" value="sigma70-ECF"/>
    <property type="match status" value="1"/>
</dbReference>
<evidence type="ECO:0000256" key="1">
    <source>
        <dbReference type="ARBA" id="ARBA00010641"/>
    </source>
</evidence>
<dbReference type="EMBL" id="BMIK01000001">
    <property type="protein sequence ID" value="GGC17676.1"/>
    <property type="molecule type" value="Genomic_DNA"/>
</dbReference>
<evidence type="ECO:0000313" key="8">
    <source>
        <dbReference type="Proteomes" id="UP000597338"/>
    </source>
</evidence>
<keyword evidence="8" id="KW-1185">Reference proteome</keyword>
<dbReference type="GO" id="GO:0000428">
    <property type="term" value="C:DNA-directed RNA polymerase complex"/>
    <property type="evidence" value="ECO:0007669"/>
    <property type="project" value="UniProtKB-KW"/>
</dbReference>
<dbReference type="InterPro" id="IPR013325">
    <property type="entry name" value="RNA_pol_sigma_r2"/>
</dbReference>
<dbReference type="Proteomes" id="UP000597338">
    <property type="component" value="Unassembled WGS sequence"/>
</dbReference>
<dbReference type="InterPro" id="IPR013249">
    <property type="entry name" value="RNA_pol_sigma70_r4_t2"/>
</dbReference>
<dbReference type="Pfam" id="PF08281">
    <property type="entry name" value="Sigma70_r4_2"/>
    <property type="match status" value="1"/>
</dbReference>
<keyword evidence="3" id="KW-0731">Sigma factor</keyword>
<dbReference type="NCBIfam" id="TIGR02985">
    <property type="entry name" value="Sig70_bacteroi1"/>
    <property type="match status" value="1"/>
</dbReference>
<sequence length="196" mass="22732">MYGDTNLIERRLLVQLRDGDTKAFEQLYFTYSARIFGNILKMVKSVTIAEEILQDLFQRIWERRASIDPDKSFKSYLFTIAKHLIYNFFNQQTKRHDVEAHLIAASSELYHHIDEELAYKEAETILASAVDKLPPQRKLVYTLCKIDGKSYEEVSYLLGISVSTISDHIVKATKFLKAYYLSEHALLILMLAALFL</sequence>
<dbReference type="InterPro" id="IPR014327">
    <property type="entry name" value="RNA_pol_sigma70_bacteroid"/>
</dbReference>
<dbReference type="SUPFAM" id="SSF88946">
    <property type="entry name" value="Sigma2 domain of RNA polymerase sigma factors"/>
    <property type="match status" value="1"/>
</dbReference>
<comment type="caution">
    <text evidence="7">The sequence shown here is derived from an EMBL/GenBank/DDBJ whole genome shotgun (WGS) entry which is preliminary data.</text>
</comment>
<dbReference type="InterPro" id="IPR013324">
    <property type="entry name" value="RNA_pol_sigma_r3/r4-like"/>
</dbReference>
<reference evidence="8" key="1">
    <citation type="journal article" date="2019" name="Int. J. Syst. Evol. Microbiol.">
        <title>The Global Catalogue of Microorganisms (GCM) 10K type strain sequencing project: providing services to taxonomists for standard genome sequencing and annotation.</title>
        <authorList>
            <consortium name="The Broad Institute Genomics Platform"/>
            <consortium name="The Broad Institute Genome Sequencing Center for Infectious Disease"/>
            <person name="Wu L."/>
            <person name="Ma J."/>
        </authorList>
    </citation>
    <scope>NUCLEOTIDE SEQUENCE [LARGE SCALE GENOMIC DNA]</scope>
    <source>
        <strain evidence="8">CGMCC 1.15342</strain>
    </source>
</reference>